<keyword evidence="2" id="KW-1185">Reference proteome</keyword>
<dbReference type="Proteomes" id="UP001610446">
    <property type="component" value="Unassembled WGS sequence"/>
</dbReference>
<protein>
    <submittedName>
        <fullName evidence="1">Uncharacterized protein</fullName>
    </submittedName>
</protein>
<gene>
    <name evidence="1" type="ORF">BJY01DRAFT_209301</name>
</gene>
<organism evidence="1 2">
    <name type="scientific">Aspergillus pseudoustus</name>
    <dbReference type="NCBI Taxonomy" id="1810923"/>
    <lineage>
        <taxon>Eukaryota</taxon>
        <taxon>Fungi</taxon>
        <taxon>Dikarya</taxon>
        <taxon>Ascomycota</taxon>
        <taxon>Pezizomycotina</taxon>
        <taxon>Eurotiomycetes</taxon>
        <taxon>Eurotiomycetidae</taxon>
        <taxon>Eurotiales</taxon>
        <taxon>Aspergillaceae</taxon>
        <taxon>Aspergillus</taxon>
        <taxon>Aspergillus subgen. Nidulantes</taxon>
    </lineage>
</organism>
<sequence length="60" mass="6626">MTNRAQGTHRDKTAILILHIRLEIPQTVAEMDRHMLYLSAGFRTCMGKNAGRACAATGLL</sequence>
<comment type="caution">
    <text evidence="1">The sequence shown here is derived from an EMBL/GenBank/DDBJ whole genome shotgun (WGS) entry which is preliminary data.</text>
</comment>
<reference evidence="1 2" key="1">
    <citation type="submission" date="2024-07" db="EMBL/GenBank/DDBJ databases">
        <title>Section-level genome sequencing and comparative genomics of Aspergillus sections Usti and Cavernicolus.</title>
        <authorList>
            <consortium name="Lawrence Berkeley National Laboratory"/>
            <person name="Nybo J.L."/>
            <person name="Vesth T.C."/>
            <person name="Theobald S."/>
            <person name="Frisvad J.C."/>
            <person name="Larsen T.O."/>
            <person name="Kjaerboelling I."/>
            <person name="Rothschild-Mancinelli K."/>
            <person name="Lyhne E.K."/>
            <person name="Kogle M.E."/>
            <person name="Barry K."/>
            <person name="Clum A."/>
            <person name="Na H."/>
            <person name="Ledsgaard L."/>
            <person name="Lin J."/>
            <person name="Lipzen A."/>
            <person name="Kuo A."/>
            <person name="Riley R."/>
            <person name="Mondo S."/>
            <person name="Labutti K."/>
            <person name="Haridas S."/>
            <person name="Pangalinan J."/>
            <person name="Salamov A.A."/>
            <person name="Simmons B.A."/>
            <person name="Magnuson J.K."/>
            <person name="Chen J."/>
            <person name="Drula E."/>
            <person name="Henrissat B."/>
            <person name="Wiebenga A."/>
            <person name="Lubbers R.J."/>
            <person name="Gomes A.C."/>
            <person name="Makela M.R."/>
            <person name="Stajich J."/>
            <person name="Grigoriev I.V."/>
            <person name="Mortensen U.H."/>
            <person name="De Vries R.P."/>
            <person name="Baker S.E."/>
            <person name="Andersen M.R."/>
        </authorList>
    </citation>
    <scope>NUCLEOTIDE SEQUENCE [LARGE SCALE GENOMIC DNA]</scope>
    <source>
        <strain evidence="1 2">CBS 123904</strain>
    </source>
</reference>
<accession>A0ABR4KGK4</accession>
<proteinExistence type="predicted"/>
<evidence type="ECO:0000313" key="2">
    <source>
        <dbReference type="Proteomes" id="UP001610446"/>
    </source>
</evidence>
<evidence type="ECO:0000313" key="1">
    <source>
        <dbReference type="EMBL" id="KAL2851177.1"/>
    </source>
</evidence>
<dbReference type="EMBL" id="JBFXLU010000031">
    <property type="protein sequence ID" value="KAL2851177.1"/>
    <property type="molecule type" value="Genomic_DNA"/>
</dbReference>
<name>A0ABR4KGK4_9EURO</name>